<gene>
    <name evidence="1" type="ORF">Poly30_55700</name>
</gene>
<reference evidence="1 2" key="1">
    <citation type="submission" date="2019-02" db="EMBL/GenBank/DDBJ databases">
        <title>Deep-cultivation of Planctomycetes and their phenomic and genomic characterization uncovers novel biology.</title>
        <authorList>
            <person name="Wiegand S."/>
            <person name="Jogler M."/>
            <person name="Boedeker C."/>
            <person name="Pinto D."/>
            <person name="Vollmers J."/>
            <person name="Rivas-Marin E."/>
            <person name="Kohn T."/>
            <person name="Peeters S.H."/>
            <person name="Heuer A."/>
            <person name="Rast P."/>
            <person name="Oberbeckmann S."/>
            <person name="Bunk B."/>
            <person name="Jeske O."/>
            <person name="Meyerdierks A."/>
            <person name="Storesund J.E."/>
            <person name="Kallscheuer N."/>
            <person name="Luecker S."/>
            <person name="Lage O.M."/>
            <person name="Pohl T."/>
            <person name="Merkel B.J."/>
            <person name="Hornburger P."/>
            <person name="Mueller R.-W."/>
            <person name="Bruemmer F."/>
            <person name="Labrenz M."/>
            <person name="Spormann A.M."/>
            <person name="Op den Camp H."/>
            <person name="Overmann J."/>
            <person name="Amann R."/>
            <person name="Jetten M.S.M."/>
            <person name="Mascher T."/>
            <person name="Medema M.H."/>
            <person name="Devos D.P."/>
            <person name="Kaster A.-K."/>
            <person name="Ovreas L."/>
            <person name="Rohde M."/>
            <person name="Galperin M.Y."/>
            <person name="Jogler C."/>
        </authorList>
    </citation>
    <scope>NUCLEOTIDE SEQUENCE [LARGE SCALE GENOMIC DNA]</scope>
    <source>
        <strain evidence="1 2">Poly30</strain>
    </source>
</reference>
<sequence length="115" mass="13043">MDHQAYIRRLHARINQLDEALDRARDLRADHPVQRPLAALKGHAKDLESAGADWAQHREHVEATFRELQDEIEADESALGEVAESVRDGAVELFRGEPSDLVRRTEAVMRKLNGK</sequence>
<evidence type="ECO:0000313" key="1">
    <source>
        <dbReference type="EMBL" id="QDV10009.1"/>
    </source>
</evidence>
<name>A0A518F109_9BACT</name>
<dbReference type="EMBL" id="CP036434">
    <property type="protein sequence ID" value="QDV10009.1"/>
    <property type="molecule type" value="Genomic_DNA"/>
</dbReference>
<organism evidence="1 2">
    <name type="scientific">Saltatorellus ferox</name>
    <dbReference type="NCBI Taxonomy" id="2528018"/>
    <lineage>
        <taxon>Bacteria</taxon>
        <taxon>Pseudomonadati</taxon>
        <taxon>Planctomycetota</taxon>
        <taxon>Planctomycetia</taxon>
        <taxon>Planctomycetia incertae sedis</taxon>
        <taxon>Saltatorellus</taxon>
    </lineage>
</organism>
<proteinExistence type="predicted"/>
<dbReference type="Proteomes" id="UP000320390">
    <property type="component" value="Chromosome"/>
</dbReference>
<protein>
    <recommendedName>
        <fullName evidence="3">DUF2383 domain-containing protein</fullName>
    </recommendedName>
</protein>
<evidence type="ECO:0000313" key="2">
    <source>
        <dbReference type="Proteomes" id="UP000320390"/>
    </source>
</evidence>
<evidence type="ECO:0008006" key="3">
    <source>
        <dbReference type="Google" id="ProtNLM"/>
    </source>
</evidence>
<dbReference type="AlphaFoldDB" id="A0A518F109"/>
<accession>A0A518F109</accession>
<keyword evidence="2" id="KW-1185">Reference proteome</keyword>